<reference evidence="3 4" key="1">
    <citation type="submission" date="2023-03" db="EMBL/GenBank/DDBJ databases">
        <title>High recombination rates correlate with genetic variation in Cardiocondyla obscurior ants.</title>
        <authorList>
            <person name="Errbii M."/>
        </authorList>
    </citation>
    <scope>NUCLEOTIDE SEQUENCE [LARGE SCALE GENOMIC DNA]</scope>
    <source>
        <strain evidence="3">Alpha-2009</strain>
        <tissue evidence="3">Whole body</tissue>
    </source>
</reference>
<gene>
    <name evidence="3" type="ORF">PUN28_004203</name>
</gene>
<sequence length="564" mass="66401">MDLMALVPDSPTAPIIQDEPCVEHICETPPKEDPLIKVIPGSSPWAKLRRWFLNMRILSREHPFTLYYLKSTRAIDYEINRHLKIYPQMIHPFSSFRIYWESVMVPFVILALIITPIFITFYFDELEDWFLYNHFIDFVFITDIIVWFFTGYYDSRTQSIVLDPKSVAWRYLRGAFIVGVLLVLPLEYIIIVYNTMWWLAALNVLKIFWIQTIISYSRNLYYVYRINFHLYKLAEISVIIIICVHWAACLEYYLPLVIAKIAGENNASWIRSSYMTNRRTRFAVYLTCVNRAIIALIGSTHYLSVSATEDIIYNLFLSVFGVLGMIYLLAQFLQLMTTFHSTRKKHLKLIQQLQQYMRHKELPYPLQRRLLTYYNYRNKKGFERDKNIINHVSPYLQEKLLLHNYRRLLDSVELFRYLPQAVVTKLVGAVHSQIFMPNDVLVRANSYGDALYFVASGTVTVYNNMENEICHLEDGSYFGELALVMEDDRWIASVIAVENCMVYILSRASFQYILKPYPDLLAYLENIALTRLEQTPLLEKARELNSSRISGNVNISSIKVKRRY</sequence>
<feature type="transmembrane region" description="Helical" evidence="1">
    <location>
        <begin position="129"/>
        <end position="150"/>
    </location>
</feature>
<feature type="transmembrane region" description="Helical" evidence="1">
    <location>
        <begin position="311"/>
        <end position="335"/>
    </location>
</feature>
<dbReference type="SUPFAM" id="SSF81324">
    <property type="entry name" value="Voltage-gated potassium channels"/>
    <property type="match status" value="1"/>
</dbReference>
<feature type="transmembrane region" description="Helical" evidence="1">
    <location>
        <begin position="282"/>
        <end position="305"/>
    </location>
</feature>
<name>A0AAW2GQ04_9HYME</name>
<protein>
    <recommendedName>
        <fullName evidence="2">Cyclic nucleotide-binding domain-containing protein</fullName>
    </recommendedName>
</protein>
<evidence type="ECO:0000313" key="4">
    <source>
        <dbReference type="Proteomes" id="UP001430953"/>
    </source>
</evidence>
<comment type="caution">
    <text evidence="3">The sequence shown here is derived from an EMBL/GenBank/DDBJ whole genome shotgun (WGS) entry which is preliminary data.</text>
</comment>
<dbReference type="Gene3D" id="2.60.120.10">
    <property type="entry name" value="Jelly Rolls"/>
    <property type="match status" value="1"/>
</dbReference>
<keyword evidence="1" id="KW-0472">Membrane</keyword>
<dbReference type="EMBL" id="JADYXP020000003">
    <property type="protein sequence ID" value="KAL0129336.1"/>
    <property type="molecule type" value="Genomic_DNA"/>
</dbReference>
<dbReference type="SUPFAM" id="SSF51206">
    <property type="entry name" value="cAMP-binding domain-like"/>
    <property type="match status" value="1"/>
</dbReference>
<accession>A0AAW2GQ04</accession>
<dbReference type="GO" id="GO:0098855">
    <property type="term" value="C:HCN channel complex"/>
    <property type="evidence" value="ECO:0007669"/>
    <property type="project" value="TreeGrafter"/>
</dbReference>
<proteinExistence type="predicted"/>
<feature type="transmembrane region" description="Helical" evidence="1">
    <location>
        <begin position="98"/>
        <end position="123"/>
    </location>
</feature>
<organism evidence="3 4">
    <name type="scientific">Cardiocondyla obscurior</name>
    <dbReference type="NCBI Taxonomy" id="286306"/>
    <lineage>
        <taxon>Eukaryota</taxon>
        <taxon>Metazoa</taxon>
        <taxon>Ecdysozoa</taxon>
        <taxon>Arthropoda</taxon>
        <taxon>Hexapoda</taxon>
        <taxon>Insecta</taxon>
        <taxon>Pterygota</taxon>
        <taxon>Neoptera</taxon>
        <taxon>Endopterygota</taxon>
        <taxon>Hymenoptera</taxon>
        <taxon>Apocrita</taxon>
        <taxon>Aculeata</taxon>
        <taxon>Formicoidea</taxon>
        <taxon>Formicidae</taxon>
        <taxon>Myrmicinae</taxon>
        <taxon>Cardiocondyla</taxon>
    </lineage>
</organism>
<feature type="transmembrane region" description="Helical" evidence="1">
    <location>
        <begin position="197"/>
        <end position="216"/>
    </location>
</feature>
<dbReference type="Pfam" id="PF00027">
    <property type="entry name" value="cNMP_binding"/>
    <property type="match status" value="1"/>
</dbReference>
<dbReference type="InterPro" id="IPR000595">
    <property type="entry name" value="cNMP-bd_dom"/>
</dbReference>
<feature type="domain" description="Cyclic nucleotide-binding" evidence="2">
    <location>
        <begin position="414"/>
        <end position="520"/>
    </location>
</feature>
<evidence type="ECO:0000313" key="3">
    <source>
        <dbReference type="EMBL" id="KAL0129336.1"/>
    </source>
</evidence>
<keyword evidence="4" id="KW-1185">Reference proteome</keyword>
<dbReference type="GO" id="GO:0005249">
    <property type="term" value="F:voltage-gated potassium channel activity"/>
    <property type="evidence" value="ECO:0007669"/>
    <property type="project" value="TreeGrafter"/>
</dbReference>
<dbReference type="GO" id="GO:0003254">
    <property type="term" value="P:regulation of membrane depolarization"/>
    <property type="evidence" value="ECO:0007669"/>
    <property type="project" value="TreeGrafter"/>
</dbReference>
<dbReference type="CDD" id="cd00038">
    <property type="entry name" value="CAP_ED"/>
    <property type="match status" value="1"/>
</dbReference>
<evidence type="ECO:0000259" key="2">
    <source>
        <dbReference type="PROSITE" id="PS50042"/>
    </source>
</evidence>
<keyword evidence="1" id="KW-1133">Transmembrane helix</keyword>
<dbReference type="Proteomes" id="UP001430953">
    <property type="component" value="Unassembled WGS sequence"/>
</dbReference>
<keyword evidence="1" id="KW-0812">Transmembrane</keyword>
<dbReference type="SMART" id="SM00100">
    <property type="entry name" value="cNMP"/>
    <property type="match status" value="1"/>
</dbReference>
<dbReference type="InterPro" id="IPR051413">
    <property type="entry name" value="K/Na_HCN_channel"/>
</dbReference>
<feature type="transmembrane region" description="Helical" evidence="1">
    <location>
        <begin position="171"/>
        <end position="191"/>
    </location>
</feature>
<dbReference type="Gene3D" id="1.10.287.630">
    <property type="entry name" value="Helix hairpin bin"/>
    <property type="match status" value="1"/>
</dbReference>
<dbReference type="PANTHER" id="PTHR45689:SF14">
    <property type="entry name" value="CYCLIC NUCLEOTIDE-GATED CATION CHANNEL SUBUNIT A-LIKE PROTEIN"/>
    <property type="match status" value="1"/>
</dbReference>
<dbReference type="PROSITE" id="PS50042">
    <property type="entry name" value="CNMP_BINDING_3"/>
    <property type="match status" value="1"/>
</dbReference>
<dbReference type="InterPro" id="IPR018490">
    <property type="entry name" value="cNMP-bd_dom_sf"/>
</dbReference>
<dbReference type="InterPro" id="IPR014710">
    <property type="entry name" value="RmlC-like_jellyroll"/>
</dbReference>
<evidence type="ECO:0000256" key="1">
    <source>
        <dbReference type="SAM" id="Phobius"/>
    </source>
</evidence>
<dbReference type="PANTHER" id="PTHR45689">
    <property type="entry name" value="I[[H]] CHANNEL, ISOFORM E"/>
    <property type="match status" value="1"/>
</dbReference>
<dbReference type="GO" id="GO:0035725">
    <property type="term" value="P:sodium ion transmembrane transport"/>
    <property type="evidence" value="ECO:0007669"/>
    <property type="project" value="TreeGrafter"/>
</dbReference>
<dbReference type="AlphaFoldDB" id="A0AAW2GQ04"/>